<dbReference type="Proteomes" id="UP000469949">
    <property type="component" value="Unassembled WGS sequence"/>
</dbReference>
<accession>A0A833IZS7</accession>
<dbReference type="PANTHER" id="PTHR30388">
    <property type="entry name" value="ALDEHYDE OXIDOREDUCTASE MOLYBDENUM COFACTOR ASSEMBLY PROTEIN"/>
    <property type="match status" value="1"/>
</dbReference>
<dbReference type="AlphaFoldDB" id="A0A833IZS7"/>
<feature type="domain" description="XdhC- CoxI" evidence="1">
    <location>
        <begin position="16"/>
        <end position="75"/>
    </location>
</feature>
<reference evidence="3 4" key="1">
    <citation type="submission" date="2019-10" db="EMBL/GenBank/DDBJ databases">
        <title>Draft Genome Sequence of the Caffeine Degrading Methylotroph Methylorubrum populi PINKEL.</title>
        <authorList>
            <person name="Dawson S.C."/>
            <person name="Zhang X."/>
            <person name="Wright M.E."/>
            <person name="Sharma G."/>
            <person name="Langner J.T."/>
            <person name="Ditty J.L."/>
            <person name="Subuyuj G.A."/>
        </authorList>
    </citation>
    <scope>NUCLEOTIDE SEQUENCE [LARGE SCALE GENOMIC DNA]</scope>
    <source>
        <strain evidence="3 4">Pinkel</strain>
    </source>
</reference>
<evidence type="ECO:0000259" key="2">
    <source>
        <dbReference type="Pfam" id="PF13478"/>
    </source>
</evidence>
<dbReference type="PANTHER" id="PTHR30388:SF6">
    <property type="entry name" value="XANTHINE DEHYDROGENASE SUBUNIT A-RELATED"/>
    <property type="match status" value="1"/>
</dbReference>
<gene>
    <name evidence="3" type="ORF">F8B43_5657</name>
</gene>
<dbReference type="NCBIfam" id="TIGR02964">
    <property type="entry name" value="xanthine_xdhC"/>
    <property type="match status" value="1"/>
</dbReference>
<organism evidence="3 4">
    <name type="scientific">Methylorubrum populi</name>
    <dbReference type="NCBI Taxonomy" id="223967"/>
    <lineage>
        <taxon>Bacteria</taxon>
        <taxon>Pseudomonadati</taxon>
        <taxon>Pseudomonadota</taxon>
        <taxon>Alphaproteobacteria</taxon>
        <taxon>Hyphomicrobiales</taxon>
        <taxon>Methylobacteriaceae</taxon>
        <taxon>Methylorubrum</taxon>
    </lineage>
</organism>
<sequence>MSDARQLLSNTLTSALSAGEPTALVTLVDTKGSTPRESGASMLVTHRSVVGTIGGGTFEWAAISAARELLDGASESRLVRQALGPEIGQCCGGQVTLLIERATEETRDRLAAVEAHELARRPQVTIYGAGHVGRALSLALDPLPFRTRIVDPRRTEIDAVSGDNVERICGNCVPVAEAAGPGGAHVVMTHSHSLDSLVCATLLEKGDFAYLGLIGSATKRATFLSSFRALGLPDDELSRLVCPVGGTKVRDKRPTVIAALVAGEIVEVLLGTVAAA</sequence>
<dbReference type="RefSeq" id="WP_152279192.1">
    <property type="nucleotide sequence ID" value="NZ_WEKV01000025.1"/>
</dbReference>
<dbReference type="Gene3D" id="3.40.50.720">
    <property type="entry name" value="NAD(P)-binding Rossmann-like Domain"/>
    <property type="match status" value="1"/>
</dbReference>
<evidence type="ECO:0000313" key="4">
    <source>
        <dbReference type="Proteomes" id="UP000469949"/>
    </source>
</evidence>
<dbReference type="InterPro" id="IPR027051">
    <property type="entry name" value="XdhC_Rossmann_dom"/>
</dbReference>
<name>A0A833IZS7_9HYPH</name>
<dbReference type="Pfam" id="PF02625">
    <property type="entry name" value="XdhC_CoxI"/>
    <property type="match status" value="1"/>
</dbReference>
<evidence type="ECO:0000313" key="3">
    <source>
        <dbReference type="EMBL" id="KAB7781908.1"/>
    </source>
</evidence>
<dbReference type="InterPro" id="IPR003777">
    <property type="entry name" value="XdhC_CoxI"/>
</dbReference>
<dbReference type="InterPro" id="IPR014308">
    <property type="entry name" value="Xanthine_DH_XdhC"/>
</dbReference>
<dbReference type="InterPro" id="IPR052698">
    <property type="entry name" value="MoCofactor_Util/Proc"/>
</dbReference>
<comment type="caution">
    <text evidence="3">The sequence shown here is derived from an EMBL/GenBank/DDBJ whole genome shotgun (WGS) entry which is preliminary data.</text>
</comment>
<dbReference type="EMBL" id="WEKV01000025">
    <property type="protein sequence ID" value="KAB7781908.1"/>
    <property type="molecule type" value="Genomic_DNA"/>
</dbReference>
<feature type="domain" description="XdhC Rossmann" evidence="2">
    <location>
        <begin position="125"/>
        <end position="265"/>
    </location>
</feature>
<dbReference type="Pfam" id="PF13478">
    <property type="entry name" value="XdhC_C"/>
    <property type="match status" value="1"/>
</dbReference>
<evidence type="ECO:0000259" key="1">
    <source>
        <dbReference type="Pfam" id="PF02625"/>
    </source>
</evidence>
<proteinExistence type="predicted"/>
<protein>
    <submittedName>
        <fullName evidence="3">Xanthine and CO dehydrogenases maturation factor XdhC/CoxF family</fullName>
    </submittedName>
</protein>